<proteinExistence type="predicted"/>
<dbReference type="SMART" id="SM00046">
    <property type="entry name" value="DAGKc"/>
    <property type="match status" value="1"/>
</dbReference>
<keyword evidence="4" id="KW-0067">ATP-binding</keyword>
<dbReference type="PANTHER" id="PTHR12358:SF54">
    <property type="entry name" value="SPHINGOSINE KINASE RELATED PROTEIN"/>
    <property type="match status" value="1"/>
</dbReference>
<organism evidence="6 7">
    <name type="scientific">Pseudacidovorax intermedius</name>
    <dbReference type="NCBI Taxonomy" id="433924"/>
    <lineage>
        <taxon>Bacteria</taxon>
        <taxon>Pseudomonadati</taxon>
        <taxon>Pseudomonadota</taxon>
        <taxon>Betaproteobacteria</taxon>
        <taxon>Burkholderiales</taxon>
        <taxon>Comamonadaceae</taxon>
        <taxon>Pseudacidovorax</taxon>
    </lineage>
</organism>
<feature type="domain" description="DAGKc" evidence="5">
    <location>
        <begin position="8"/>
        <end position="141"/>
    </location>
</feature>
<dbReference type="InterPro" id="IPR017438">
    <property type="entry name" value="ATP-NAD_kinase_N"/>
</dbReference>
<dbReference type="InterPro" id="IPR050187">
    <property type="entry name" value="Lipid_Phosphate_FormReg"/>
</dbReference>
<dbReference type="Pfam" id="PF00781">
    <property type="entry name" value="DAGK_cat"/>
    <property type="match status" value="1"/>
</dbReference>
<evidence type="ECO:0000313" key="7">
    <source>
        <dbReference type="Proteomes" id="UP000255265"/>
    </source>
</evidence>
<dbReference type="OrthoDB" id="142078at2"/>
<name>A0A370F6I3_9BURK</name>
<evidence type="ECO:0000256" key="1">
    <source>
        <dbReference type="ARBA" id="ARBA00022679"/>
    </source>
</evidence>
<dbReference type="PROSITE" id="PS50146">
    <property type="entry name" value="DAGK"/>
    <property type="match status" value="1"/>
</dbReference>
<comment type="caution">
    <text evidence="6">The sequence shown here is derived from an EMBL/GenBank/DDBJ whole genome shotgun (WGS) entry which is preliminary data.</text>
</comment>
<dbReference type="EMBL" id="QQAV01000014">
    <property type="protein sequence ID" value="RDI18654.1"/>
    <property type="molecule type" value="Genomic_DNA"/>
</dbReference>
<dbReference type="Proteomes" id="UP000255265">
    <property type="component" value="Unassembled WGS sequence"/>
</dbReference>
<dbReference type="GO" id="GO:0016301">
    <property type="term" value="F:kinase activity"/>
    <property type="evidence" value="ECO:0007669"/>
    <property type="project" value="UniProtKB-KW"/>
</dbReference>
<dbReference type="InterPro" id="IPR016064">
    <property type="entry name" value="NAD/diacylglycerol_kinase_sf"/>
</dbReference>
<dbReference type="Gene3D" id="3.40.50.10330">
    <property type="entry name" value="Probable inorganic polyphosphate/atp-NAD kinase, domain 1"/>
    <property type="match status" value="1"/>
</dbReference>
<gene>
    <name evidence="6" type="ORF">DFR41_114102</name>
</gene>
<evidence type="ECO:0000259" key="5">
    <source>
        <dbReference type="PROSITE" id="PS50146"/>
    </source>
</evidence>
<keyword evidence="2" id="KW-0547">Nucleotide-binding</keyword>
<sequence length="322" mass="34057">MPAAPALAPAAPLFVVLNRGSGRGSADETRQAIEAACRAAGRPLTLRVVGQGRRVPDLAREAVESALAQGGIAVAAGGDGTINAVAHAALRAGCAFGVLPQGTFNYFSRVHGIPAPIEESLQSLLTGTPQPVQAGEVNDRAFLVNASLGLYARMLEEREDFKARFGRRRWVAFGAALATLLKGFRTWTLNVSAGGGTQVLRTPTLFVGNNALQFEQVGVEEGQAVEDGGALAAIALEPLGRLAMIGLVLRAALGRLGSASKVRSFTFREIEVQAATGASSGRRRVRVATDGEVQWMDMPLRFRVSPRPLWLVKRLDAKAERA</sequence>
<evidence type="ECO:0000313" key="6">
    <source>
        <dbReference type="EMBL" id="RDI18654.1"/>
    </source>
</evidence>
<keyword evidence="3 6" id="KW-0418">Kinase</keyword>
<dbReference type="GO" id="GO:0005524">
    <property type="term" value="F:ATP binding"/>
    <property type="evidence" value="ECO:0007669"/>
    <property type="project" value="UniProtKB-KW"/>
</dbReference>
<dbReference type="AlphaFoldDB" id="A0A370F6I3"/>
<accession>A0A370F6I3</accession>
<reference evidence="6 7" key="1">
    <citation type="submission" date="2018-07" db="EMBL/GenBank/DDBJ databases">
        <title>Genomic Encyclopedia of Type Strains, Phase IV (KMG-IV): sequencing the most valuable type-strain genomes for metagenomic binning, comparative biology and taxonomic classification.</title>
        <authorList>
            <person name="Goeker M."/>
        </authorList>
    </citation>
    <scope>NUCLEOTIDE SEQUENCE [LARGE SCALE GENOMIC DNA]</scope>
    <source>
        <strain evidence="6 7">DSM 21352</strain>
    </source>
</reference>
<evidence type="ECO:0000256" key="4">
    <source>
        <dbReference type="ARBA" id="ARBA00022840"/>
    </source>
</evidence>
<keyword evidence="7" id="KW-1185">Reference proteome</keyword>
<dbReference type="InterPro" id="IPR001206">
    <property type="entry name" value="Diacylglycerol_kinase_cat_dom"/>
</dbReference>
<protein>
    <submittedName>
        <fullName evidence="6">Diacylglycerol kinase family enzyme</fullName>
    </submittedName>
</protein>
<evidence type="ECO:0000256" key="2">
    <source>
        <dbReference type="ARBA" id="ARBA00022741"/>
    </source>
</evidence>
<dbReference type="PANTHER" id="PTHR12358">
    <property type="entry name" value="SPHINGOSINE KINASE"/>
    <property type="match status" value="1"/>
</dbReference>
<dbReference type="RefSeq" id="WP_114804665.1">
    <property type="nucleotide sequence ID" value="NZ_QQAV01000014.1"/>
</dbReference>
<keyword evidence="1" id="KW-0808">Transferase</keyword>
<evidence type="ECO:0000256" key="3">
    <source>
        <dbReference type="ARBA" id="ARBA00022777"/>
    </source>
</evidence>
<dbReference type="STRING" id="433924.NS331_14895"/>
<dbReference type="Gene3D" id="2.60.200.40">
    <property type="match status" value="1"/>
</dbReference>
<dbReference type="InterPro" id="IPR045540">
    <property type="entry name" value="YegS/DAGK_C"/>
</dbReference>
<dbReference type="Pfam" id="PF19279">
    <property type="entry name" value="YegS_C"/>
    <property type="match status" value="1"/>
</dbReference>
<dbReference type="SUPFAM" id="SSF111331">
    <property type="entry name" value="NAD kinase/diacylglycerol kinase-like"/>
    <property type="match status" value="1"/>
</dbReference>